<dbReference type="GO" id="GO:0006515">
    <property type="term" value="P:protein quality control for misfolded or incompletely synthesized proteins"/>
    <property type="evidence" value="ECO:0007669"/>
    <property type="project" value="TreeGrafter"/>
</dbReference>
<accession>A0A2A2C250</accession>
<sequence length="355" mass="39435">MMPNWWEIKNSMGEDDSPAELLIYGYIGEFDEVSSSDIVNKLKDISSNAINVKINSYGGSVFTAQAILSSLKRHKANITVYIDGIAASAATIIAMAGDKVVIPSNAMMMIHNPWTFAAGDADELRDIAEMMDKIRDSILSAYKEKTGLSEDKLIELMDQETWLNAEEAVELGFADEVEKPMRLSASIKEGMLSLNGITFEASRFSKLPDSLAKLPQNKNELSTELNEQNEDDVVTLDELKNKHPELYNQVFNAGKDEGVKSERERIETIENSVIPGHDDLVKNAKFKTGVSAAELALEIMNAERARNKNFLNQRQEDANEVNDSVDVNQPENNGDKQAEVVKNVIGSVFKNRDKN</sequence>
<evidence type="ECO:0000313" key="8">
    <source>
        <dbReference type="EMBL" id="PAU18152.1"/>
    </source>
</evidence>
<name>A0A2A2C250_ECOLX</name>
<evidence type="ECO:0000256" key="5">
    <source>
        <dbReference type="ARBA" id="ARBA00022825"/>
    </source>
</evidence>
<dbReference type="CDD" id="cd07016">
    <property type="entry name" value="S14_ClpP_1"/>
    <property type="match status" value="1"/>
</dbReference>
<keyword evidence="3" id="KW-0645">Protease</keyword>
<feature type="compositionally biased region" description="Polar residues" evidence="7">
    <location>
        <begin position="321"/>
        <end position="332"/>
    </location>
</feature>
<organism evidence="8 9">
    <name type="scientific">Escherichia coli</name>
    <dbReference type="NCBI Taxonomy" id="562"/>
    <lineage>
        <taxon>Bacteria</taxon>
        <taxon>Pseudomonadati</taxon>
        <taxon>Pseudomonadota</taxon>
        <taxon>Gammaproteobacteria</taxon>
        <taxon>Enterobacterales</taxon>
        <taxon>Enterobacteriaceae</taxon>
        <taxon>Escherichia</taxon>
    </lineage>
</organism>
<gene>
    <name evidence="8" type="ORF">BTQ06_21860</name>
</gene>
<keyword evidence="4" id="KW-0378">Hydrolase</keyword>
<keyword evidence="2" id="KW-0963">Cytoplasm</keyword>
<feature type="region of interest" description="Disordered" evidence="7">
    <location>
        <begin position="312"/>
        <end position="337"/>
    </location>
</feature>
<dbReference type="PANTHER" id="PTHR10381:SF70">
    <property type="entry name" value="ATP-DEPENDENT CLP PROTEASE PROTEOLYTIC SUBUNIT"/>
    <property type="match status" value="1"/>
</dbReference>
<keyword evidence="5" id="KW-0720">Serine protease</keyword>
<reference evidence="8 9" key="1">
    <citation type="submission" date="2016-12" db="EMBL/GenBank/DDBJ databases">
        <title>Real-Time Genomic Investigation Underlying the Public Health Response to a Shiga Toxin-Producing Escherichia Coli O26:H11 Outbreak in a Nursery.</title>
        <authorList>
            <person name="Ferdous M."/>
            <person name="Moran-Gilad J."/>
            <person name="Rossen J.W."/>
            <person name="Gdalevich M."/>
        </authorList>
    </citation>
    <scope>NUCLEOTIDE SEQUENCE [LARGE SCALE GENOMIC DNA]</scope>
    <source>
        <strain evidence="8 9">STEC 514-2</strain>
    </source>
</reference>
<evidence type="ECO:0000256" key="6">
    <source>
        <dbReference type="RuleBase" id="RU003567"/>
    </source>
</evidence>
<dbReference type="InterPro" id="IPR001907">
    <property type="entry name" value="ClpP"/>
</dbReference>
<protein>
    <recommendedName>
        <fullName evidence="6">ATP-dependent Clp protease proteolytic subunit</fullName>
    </recommendedName>
</protein>
<dbReference type="GO" id="GO:0004176">
    <property type="term" value="F:ATP-dependent peptidase activity"/>
    <property type="evidence" value="ECO:0007669"/>
    <property type="project" value="InterPro"/>
</dbReference>
<evidence type="ECO:0000313" key="9">
    <source>
        <dbReference type="Proteomes" id="UP000218543"/>
    </source>
</evidence>
<evidence type="ECO:0000256" key="3">
    <source>
        <dbReference type="ARBA" id="ARBA00022670"/>
    </source>
</evidence>
<dbReference type="InterPro" id="IPR029045">
    <property type="entry name" value="ClpP/crotonase-like_dom_sf"/>
</dbReference>
<dbReference type="InterPro" id="IPR023562">
    <property type="entry name" value="ClpP/TepA"/>
</dbReference>
<dbReference type="EMBL" id="MRVZ01000085">
    <property type="protein sequence ID" value="PAU18152.1"/>
    <property type="molecule type" value="Genomic_DNA"/>
</dbReference>
<comment type="similarity">
    <text evidence="1 6">Belongs to the peptidase S14 family.</text>
</comment>
<evidence type="ECO:0000256" key="4">
    <source>
        <dbReference type="ARBA" id="ARBA00022801"/>
    </source>
</evidence>
<dbReference type="PRINTS" id="PR00127">
    <property type="entry name" value="CLPPROTEASEP"/>
</dbReference>
<dbReference type="Proteomes" id="UP000218543">
    <property type="component" value="Unassembled WGS sequence"/>
</dbReference>
<dbReference type="SUPFAM" id="SSF52096">
    <property type="entry name" value="ClpP/crotonase"/>
    <property type="match status" value="1"/>
</dbReference>
<evidence type="ECO:0000256" key="7">
    <source>
        <dbReference type="SAM" id="MobiDB-lite"/>
    </source>
</evidence>
<dbReference type="PANTHER" id="PTHR10381">
    <property type="entry name" value="ATP-DEPENDENT CLP PROTEASE PROTEOLYTIC SUBUNIT"/>
    <property type="match status" value="1"/>
</dbReference>
<dbReference type="GO" id="GO:0004252">
    <property type="term" value="F:serine-type endopeptidase activity"/>
    <property type="evidence" value="ECO:0007669"/>
    <property type="project" value="InterPro"/>
</dbReference>
<evidence type="ECO:0000256" key="1">
    <source>
        <dbReference type="ARBA" id="ARBA00007039"/>
    </source>
</evidence>
<dbReference type="AlphaFoldDB" id="A0A2A2C250"/>
<dbReference type="GO" id="GO:0051117">
    <property type="term" value="F:ATPase binding"/>
    <property type="evidence" value="ECO:0007669"/>
    <property type="project" value="TreeGrafter"/>
</dbReference>
<dbReference type="GO" id="GO:0009368">
    <property type="term" value="C:endopeptidase Clp complex"/>
    <property type="evidence" value="ECO:0007669"/>
    <property type="project" value="TreeGrafter"/>
</dbReference>
<dbReference type="Pfam" id="PF00574">
    <property type="entry name" value="CLP_protease"/>
    <property type="match status" value="1"/>
</dbReference>
<comment type="caution">
    <text evidence="8">The sequence shown here is derived from an EMBL/GenBank/DDBJ whole genome shotgun (WGS) entry which is preliminary data.</text>
</comment>
<dbReference type="NCBIfam" id="NF045542">
    <property type="entry name" value="Clp_rel_HeadMat"/>
    <property type="match status" value="1"/>
</dbReference>
<evidence type="ECO:0000256" key="2">
    <source>
        <dbReference type="ARBA" id="ARBA00022490"/>
    </source>
</evidence>
<proteinExistence type="inferred from homology"/>
<dbReference type="Gene3D" id="3.90.226.10">
    <property type="entry name" value="2-enoyl-CoA Hydratase, Chain A, domain 1"/>
    <property type="match status" value="1"/>
</dbReference>